<protein>
    <submittedName>
        <fullName evidence="1">Uncharacterized protein</fullName>
    </submittedName>
</protein>
<proteinExistence type="predicted"/>
<evidence type="ECO:0000313" key="2">
    <source>
        <dbReference type="Proteomes" id="UP001144323"/>
    </source>
</evidence>
<organism evidence="1 2">
    <name type="scientific">Methylocystis echinoides</name>
    <dbReference type="NCBI Taxonomy" id="29468"/>
    <lineage>
        <taxon>Bacteria</taxon>
        <taxon>Pseudomonadati</taxon>
        <taxon>Pseudomonadota</taxon>
        <taxon>Alphaproteobacteria</taxon>
        <taxon>Hyphomicrobiales</taxon>
        <taxon>Methylocystaceae</taxon>
        <taxon>Methylocystis</taxon>
    </lineage>
</organism>
<dbReference type="Proteomes" id="UP001144323">
    <property type="component" value="Unassembled WGS sequence"/>
</dbReference>
<name>A0A9W6LUF9_9HYPH</name>
<dbReference type="AlphaFoldDB" id="A0A9W6LUF9"/>
<sequence>MRMRDALAFATFGYPPGERARETLAGLVGARLCRLDALVADIN</sequence>
<evidence type="ECO:0000313" key="1">
    <source>
        <dbReference type="EMBL" id="GLI95633.1"/>
    </source>
</evidence>
<reference evidence="1" key="1">
    <citation type="journal article" date="2023" name="Int. J. Syst. Evol. Microbiol.">
        <title>Methylocystis iwaonis sp. nov., a type II methane-oxidizing bacterium from surface soil of a rice paddy field in Japan, and emended description of the genus Methylocystis (ex Whittenbury et al. 1970) Bowman et al. 1993.</title>
        <authorList>
            <person name="Kaise H."/>
            <person name="Sawadogo J.B."/>
            <person name="Alam M.S."/>
            <person name="Ueno C."/>
            <person name="Dianou D."/>
            <person name="Shinjo R."/>
            <person name="Asakawa S."/>
        </authorList>
    </citation>
    <scope>NUCLEOTIDE SEQUENCE</scope>
    <source>
        <strain evidence="1">LMG27198</strain>
    </source>
</reference>
<keyword evidence="2" id="KW-1185">Reference proteome</keyword>
<dbReference type="EMBL" id="BSEC01000004">
    <property type="protein sequence ID" value="GLI95633.1"/>
    <property type="molecule type" value="Genomic_DNA"/>
</dbReference>
<accession>A0A9W6LUF9</accession>
<gene>
    <name evidence="1" type="ORF">LMG27198_46250</name>
</gene>
<comment type="caution">
    <text evidence="1">The sequence shown here is derived from an EMBL/GenBank/DDBJ whole genome shotgun (WGS) entry which is preliminary data.</text>
</comment>